<evidence type="ECO:0000256" key="9">
    <source>
        <dbReference type="ARBA" id="ARBA00048305"/>
    </source>
</evidence>
<evidence type="ECO:0000256" key="3">
    <source>
        <dbReference type="ARBA" id="ARBA00008562"/>
    </source>
</evidence>
<keyword evidence="7" id="KW-0274">FAD</keyword>
<comment type="caution">
    <text evidence="11">The sequence shown here is derived from an EMBL/GenBank/DDBJ whole genome shotgun (WGS) entry which is preliminary data.</text>
</comment>
<evidence type="ECO:0000259" key="10">
    <source>
        <dbReference type="Pfam" id="PF00890"/>
    </source>
</evidence>
<dbReference type="SUPFAM" id="SSF56425">
    <property type="entry name" value="Succinate dehydrogenase/fumarate reductase flavoprotein, catalytic domain"/>
    <property type="match status" value="1"/>
</dbReference>
<dbReference type="InterPro" id="IPR003953">
    <property type="entry name" value="FAD-dep_OxRdtase_2_FAD-bd"/>
</dbReference>
<dbReference type="InterPro" id="IPR005288">
    <property type="entry name" value="NadB"/>
</dbReference>
<comment type="similarity">
    <text evidence="3">Belongs to the FAD-dependent oxidoreductase 2 family. NadB subfamily.</text>
</comment>
<evidence type="ECO:0000256" key="8">
    <source>
        <dbReference type="ARBA" id="ARBA00023002"/>
    </source>
</evidence>
<protein>
    <recommendedName>
        <fullName evidence="4">L-aspartate oxidase</fullName>
        <ecNumber evidence="4">1.4.3.16</ecNumber>
    </recommendedName>
</protein>
<evidence type="ECO:0000313" key="12">
    <source>
        <dbReference type="Proteomes" id="UP000094622"/>
    </source>
</evidence>
<comment type="catalytic activity">
    <reaction evidence="9">
        <text>L-aspartate + O2 = iminosuccinate + H2O2</text>
        <dbReference type="Rhea" id="RHEA:25876"/>
        <dbReference type="ChEBI" id="CHEBI:15379"/>
        <dbReference type="ChEBI" id="CHEBI:16240"/>
        <dbReference type="ChEBI" id="CHEBI:29991"/>
        <dbReference type="ChEBI" id="CHEBI:77875"/>
        <dbReference type="EC" id="1.4.3.16"/>
    </reaction>
    <physiologicalReaction direction="left-to-right" evidence="9">
        <dbReference type="Rhea" id="RHEA:25877"/>
    </physiologicalReaction>
</comment>
<dbReference type="Gene3D" id="3.90.700.10">
    <property type="entry name" value="Succinate dehydrogenase/fumarate reductase flavoprotein, catalytic domain"/>
    <property type="match status" value="1"/>
</dbReference>
<dbReference type="FunFam" id="3.90.700.10:FF:000002">
    <property type="entry name" value="L-aspartate oxidase"/>
    <property type="match status" value="1"/>
</dbReference>
<evidence type="ECO:0000313" key="11">
    <source>
        <dbReference type="EMBL" id="ODN72294.1"/>
    </source>
</evidence>
<dbReference type="PANTHER" id="PTHR42716:SF2">
    <property type="entry name" value="L-ASPARTATE OXIDASE, CHLOROPLASTIC"/>
    <property type="match status" value="1"/>
</dbReference>
<dbReference type="SUPFAM" id="SSF51905">
    <property type="entry name" value="FAD/NAD(P)-binding domain"/>
    <property type="match status" value="1"/>
</dbReference>
<dbReference type="InterPro" id="IPR027477">
    <property type="entry name" value="Succ_DH/fumarate_Rdtase_cat_sf"/>
</dbReference>
<comment type="cofactor">
    <cofactor evidence="1">
        <name>FAD</name>
        <dbReference type="ChEBI" id="CHEBI:57692"/>
    </cofactor>
</comment>
<comment type="pathway">
    <text evidence="2">Cofactor biosynthesis; NAD(+) biosynthesis; iminoaspartate from L-aspartate (oxidase route): step 1/1.</text>
</comment>
<evidence type="ECO:0000256" key="7">
    <source>
        <dbReference type="ARBA" id="ARBA00022827"/>
    </source>
</evidence>
<evidence type="ECO:0000256" key="4">
    <source>
        <dbReference type="ARBA" id="ARBA00012173"/>
    </source>
</evidence>
<dbReference type="EMBL" id="MCRJ01000004">
    <property type="protein sequence ID" value="ODN72294.1"/>
    <property type="molecule type" value="Genomic_DNA"/>
</dbReference>
<dbReference type="Gene3D" id="3.50.50.60">
    <property type="entry name" value="FAD/NAD(P)-binding domain"/>
    <property type="match status" value="1"/>
</dbReference>
<organism evidence="11 12">
    <name type="scientific">Methylobrevis pamukkalensis</name>
    <dbReference type="NCBI Taxonomy" id="1439726"/>
    <lineage>
        <taxon>Bacteria</taxon>
        <taxon>Pseudomonadati</taxon>
        <taxon>Pseudomonadota</taxon>
        <taxon>Alphaproteobacteria</taxon>
        <taxon>Hyphomicrobiales</taxon>
        <taxon>Pleomorphomonadaceae</taxon>
        <taxon>Methylobrevis</taxon>
    </lineage>
</organism>
<dbReference type="GO" id="GO:0034628">
    <property type="term" value="P:'de novo' NAD+ biosynthetic process from L-aspartate"/>
    <property type="evidence" value="ECO:0007669"/>
    <property type="project" value="TreeGrafter"/>
</dbReference>
<dbReference type="AlphaFoldDB" id="A0A1E3H7L4"/>
<evidence type="ECO:0000256" key="1">
    <source>
        <dbReference type="ARBA" id="ARBA00001974"/>
    </source>
</evidence>
<reference evidence="11 12" key="1">
    <citation type="submission" date="2016-07" db="EMBL/GenBank/DDBJ databases">
        <title>Draft Genome Sequence of Methylobrevis pamukkalensis PK2.</title>
        <authorList>
            <person name="Vasilenko O.V."/>
            <person name="Doronina N.V."/>
            <person name="Shmareva M.N."/>
            <person name="Tarlachkov S.V."/>
            <person name="Mustakhimov I."/>
            <person name="Trotsenko Y.A."/>
        </authorList>
    </citation>
    <scope>NUCLEOTIDE SEQUENCE [LARGE SCALE GENOMIC DNA]</scope>
    <source>
        <strain evidence="11 12">PK2</strain>
    </source>
</reference>
<gene>
    <name evidence="11" type="primary">nadB</name>
    <name evidence="11" type="ORF">A6302_00359</name>
</gene>
<evidence type="ECO:0000256" key="6">
    <source>
        <dbReference type="ARBA" id="ARBA00022642"/>
    </source>
</evidence>
<evidence type="ECO:0000256" key="5">
    <source>
        <dbReference type="ARBA" id="ARBA00022630"/>
    </source>
</evidence>
<dbReference type="EC" id="1.4.3.16" evidence="4"/>
<dbReference type="Proteomes" id="UP000094622">
    <property type="component" value="Unassembled WGS sequence"/>
</dbReference>
<keyword evidence="12" id="KW-1185">Reference proteome</keyword>
<dbReference type="GO" id="GO:0008734">
    <property type="term" value="F:L-aspartate oxidase activity"/>
    <property type="evidence" value="ECO:0007669"/>
    <property type="project" value="UniProtKB-EC"/>
</dbReference>
<dbReference type="Pfam" id="PF00890">
    <property type="entry name" value="FAD_binding_2"/>
    <property type="match status" value="1"/>
</dbReference>
<sequence>MAARRIVHAAGDATGAAVLAALANAVAATPSIEVREGLLVAGLVEAGGRIAGVRLADGTVLSARAVVLATGGIGGLYRSATSPRGATGRGLAMAARAGAVLRDMEFVQFHPTAIAVAGDPMPLATEALRGAGAILVDESGRRFMADVPGAELAPRDTVARAIHAEIGAGRRVYLDARASVGAAFPRRFPTVDRLCRAAGLDPVNAPIPVRPAAHYHMGGVKVDGSGRSSLAGLYAVGEVASTGLHGANRLASNSLIEGLVFARAIAEAILGDSAPSLRPRTAAIAEGRDIDAGFDLRALMAPAPG</sequence>
<proteinExistence type="inferred from homology"/>
<feature type="domain" description="FAD-dependent oxidoreductase 2 FAD-binding" evidence="10">
    <location>
        <begin position="4"/>
        <end position="255"/>
    </location>
</feature>
<dbReference type="PANTHER" id="PTHR42716">
    <property type="entry name" value="L-ASPARTATE OXIDASE"/>
    <property type="match status" value="1"/>
</dbReference>
<accession>A0A1E3H7L4</accession>
<evidence type="ECO:0000256" key="2">
    <source>
        <dbReference type="ARBA" id="ARBA00004950"/>
    </source>
</evidence>
<keyword evidence="8 11" id="KW-0560">Oxidoreductase</keyword>
<name>A0A1E3H7L4_9HYPH</name>
<dbReference type="UniPathway" id="UPA00253">
    <property type="reaction ID" value="UER00326"/>
</dbReference>
<keyword evidence="5" id="KW-0285">Flavoprotein</keyword>
<keyword evidence="6" id="KW-0662">Pyridine nucleotide biosynthesis</keyword>
<dbReference type="InterPro" id="IPR036188">
    <property type="entry name" value="FAD/NAD-bd_sf"/>
</dbReference>
<dbReference type="PATRIC" id="fig|1439726.3.peg.380"/>